<accession>A0A2P2PSE6</accession>
<dbReference type="AlphaFoldDB" id="A0A2P2PSE6"/>
<protein>
    <submittedName>
        <fullName evidence="1">Uncharacterized protein</fullName>
    </submittedName>
</protein>
<dbReference type="EMBL" id="GGEC01077139">
    <property type="protein sequence ID" value="MBX57623.1"/>
    <property type="molecule type" value="Transcribed_RNA"/>
</dbReference>
<proteinExistence type="predicted"/>
<sequence>MILFFSQYGHNLFDLSRCNKFLGLLWDNQGFELFITSGMTPRNYILIID</sequence>
<reference evidence="1" key="1">
    <citation type="submission" date="2018-02" db="EMBL/GenBank/DDBJ databases">
        <title>Rhizophora mucronata_Transcriptome.</title>
        <authorList>
            <person name="Meera S.P."/>
            <person name="Sreeshan A."/>
            <person name="Augustine A."/>
        </authorList>
    </citation>
    <scope>NUCLEOTIDE SEQUENCE</scope>
    <source>
        <tissue evidence="1">Leaf</tissue>
    </source>
</reference>
<evidence type="ECO:0000313" key="1">
    <source>
        <dbReference type="EMBL" id="MBX57623.1"/>
    </source>
</evidence>
<organism evidence="1">
    <name type="scientific">Rhizophora mucronata</name>
    <name type="common">Asiatic mangrove</name>
    <dbReference type="NCBI Taxonomy" id="61149"/>
    <lineage>
        <taxon>Eukaryota</taxon>
        <taxon>Viridiplantae</taxon>
        <taxon>Streptophyta</taxon>
        <taxon>Embryophyta</taxon>
        <taxon>Tracheophyta</taxon>
        <taxon>Spermatophyta</taxon>
        <taxon>Magnoliopsida</taxon>
        <taxon>eudicotyledons</taxon>
        <taxon>Gunneridae</taxon>
        <taxon>Pentapetalae</taxon>
        <taxon>rosids</taxon>
        <taxon>fabids</taxon>
        <taxon>Malpighiales</taxon>
        <taxon>Rhizophoraceae</taxon>
        <taxon>Rhizophora</taxon>
    </lineage>
</organism>
<name>A0A2P2PSE6_RHIMU</name>